<evidence type="ECO:0000313" key="2">
    <source>
        <dbReference type="Proteomes" id="UP000644693"/>
    </source>
</evidence>
<evidence type="ECO:0008006" key="3">
    <source>
        <dbReference type="Google" id="ProtNLM"/>
    </source>
</evidence>
<gene>
    <name evidence="1" type="ORF">GCM10007053_30520</name>
</gene>
<sequence length="179" mass="20299">MVKLEHTVMQGTADALIAAHQRASQTNDWTAFVDRIYARDCHYVCEYAGVMRVEAQGIDEIKATHYGRDMQVGWEGWTFPYEGVYVGSDNRLVTHWLNRGPGKRADGSYYQTPGVSFITLDADARICRQFDLFDLAHQMRLCDELEVAGLLSERLKEEWVIPMKQRLSDALPGGEPTSP</sequence>
<dbReference type="RefSeq" id="WP_189478710.1">
    <property type="nucleotide sequence ID" value="NZ_BMYM01000005.1"/>
</dbReference>
<keyword evidence="2" id="KW-1185">Reference proteome</keyword>
<organism evidence="1 2">
    <name type="scientific">Parahalioglobus pacificus</name>
    <dbReference type="NCBI Taxonomy" id="930806"/>
    <lineage>
        <taxon>Bacteria</taxon>
        <taxon>Pseudomonadati</taxon>
        <taxon>Pseudomonadota</taxon>
        <taxon>Gammaproteobacteria</taxon>
        <taxon>Cellvibrionales</taxon>
        <taxon>Halieaceae</taxon>
        <taxon>Parahalioglobus</taxon>
    </lineage>
</organism>
<accession>A0A918XM94</accession>
<reference evidence="1" key="1">
    <citation type="journal article" date="2014" name="Int. J. Syst. Evol. Microbiol.">
        <title>Complete genome sequence of Corynebacterium casei LMG S-19264T (=DSM 44701T), isolated from a smear-ripened cheese.</title>
        <authorList>
            <consortium name="US DOE Joint Genome Institute (JGI-PGF)"/>
            <person name="Walter F."/>
            <person name="Albersmeier A."/>
            <person name="Kalinowski J."/>
            <person name="Ruckert C."/>
        </authorList>
    </citation>
    <scope>NUCLEOTIDE SEQUENCE</scope>
    <source>
        <strain evidence="1">KCTC 23430</strain>
    </source>
</reference>
<dbReference type="EMBL" id="BMYM01000005">
    <property type="protein sequence ID" value="GHD39258.1"/>
    <property type="molecule type" value="Genomic_DNA"/>
</dbReference>
<dbReference type="Gene3D" id="3.10.450.50">
    <property type="match status" value="1"/>
</dbReference>
<dbReference type="InterPro" id="IPR032710">
    <property type="entry name" value="NTF2-like_dom_sf"/>
</dbReference>
<dbReference type="Proteomes" id="UP000644693">
    <property type="component" value="Unassembled WGS sequence"/>
</dbReference>
<name>A0A918XM94_9GAMM</name>
<dbReference type="SUPFAM" id="SSF54427">
    <property type="entry name" value="NTF2-like"/>
    <property type="match status" value="1"/>
</dbReference>
<proteinExistence type="predicted"/>
<dbReference type="AlphaFoldDB" id="A0A918XM94"/>
<comment type="caution">
    <text evidence="1">The sequence shown here is derived from an EMBL/GenBank/DDBJ whole genome shotgun (WGS) entry which is preliminary data.</text>
</comment>
<protein>
    <recommendedName>
        <fullName evidence="3">SnoaL-like domain-containing protein</fullName>
    </recommendedName>
</protein>
<evidence type="ECO:0000313" key="1">
    <source>
        <dbReference type="EMBL" id="GHD39258.1"/>
    </source>
</evidence>
<reference evidence="1" key="2">
    <citation type="submission" date="2020-09" db="EMBL/GenBank/DDBJ databases">
        <authorList>
            <person name="Sun Q."/>
            <person name="Kim S."/>
        </authorList>
    </citation>
    <scope>NUCLEOTIDE SEQUENCE</scope>
    <source>
        <strain evidence="1">KCTC 23430</strain>
    </source>
</reference>